<evidence type="ECO:0000313" key="2">
    <source>
        <dbReference type="EMBL" id="SEM29794.1"/>
    </source>
</evidence>
<dbReference type="Gene3D" id="1.25.40.10">
    <property type="entry name" value="Tetratricopeptide repeat domain"/>
    <property type="match status" value="1"/>
</dbReference>
<dbReference type="OrthoDB" id="696955at2"/>
<dbReference type="STRING" id="1038014.SAMN04487910_4669"/>
<dbReference type="Proteomes" id="UP000198521">
    <property type="component" value="Unassembled WGS sequence"/>
</dbReference>
<reference evidence="2 3" key="1">
    <citation type="submission" date="2016-10" db="EMBL/GenBank/DDBJ databases">
        <authorList>
            <person name="de Groot N.N."/>
        </authorList>
    </citation>
    <scope>NUCLEOTIDE SEQUENCE [LARGE SCALE GENOMIC DNA]</scope>
    <source>
        <strain evidence="2 3">DSM 25232</strain>
    </source>
</reference>
<dbReference type="EMBL" id="FOAB01000013">
    <property type="protein sequence ID" value="SEM29794.1"/>
    <property type="molecule type" value="Genomic_DNA"/>
</dbReference>
<keyword evidence="3" id="KW-1185">Reference proteome</keyword>
<accession>A0A1H7X841</accession>
<dbReference type="PROSITE" id="PS50005">
    <property type="entry name" value="TPR"/>
    <property type="match status" value="1"/>
</dbReference>
<keyword evidence="1" id="KW-0802">TPR repeat</keyword>
<name>A0A1H7X841_AQUAM</name>
<sequence>MITMNNVYKPFVIVLILLVSSFFNCASTNSYETTSSSVLKGNQYTLSCETNRLSTILIQKEIIGDKLILKLIIKRKNKIVVKKNIEINRSTFGYDSLPDIDLECSSGGFNINYTFSFGNEYILFNHFIGEEDADNFYLKKIVFYGSSRNSFSFEGSKVLKTISINNYEIHTLASLELKPIYFKDNLQTVNELVLKPLVDSLRERSYFDIIGNEKLLTIITREIPVSKSNLLSYNQIESNLKRRELYSETIFLSKIVLQNHENSQSYLNMGDAYWSLRNEEDARKSYAKYIELMNSKEQKTQIPKYIRNRLNN</sequence>
<dbReference type="AlphaFoldDB" id="A0A1H7X841"/>
<evidence type="ECO:0000313" key="3">
    <source>
        <dbReference type="Proteomes" id="UP000198521"/>
    </source>
</evidence>
<evidence type="ECO:0000256" key="1">
    <source>
        <dbReference type="PROSITE-ProRule" id="PRU00339"/>
    </source>
</evidence>
<protein>
    <recommendedName>
        <fullName evidence="4">Tetratricopeptide repeat-containing protein</fullName>
    </recommendedName>
</protein>
<dbReference type="RefSeq" id="WP_091412867.1">
    <property type="nucleotide sequence ID" value="NZ_FOAB01000013.1"/>
</dbReference>
<gene>
    <name evidence="2" type="ORF">SAMN04487910_4669</name>
</gene>
<proteinExistence type="predicted"/>
<feature type="repeat" description="TPR" evidence="1">
    <location>
        <begin position="263"/>
        <end position="296"/>
    </location>
</feature>
<organism evidence="2 3">
    <name type="scientific">Aquimarina amphilecti</name>
    <dbReference type="NCBI Taxonomy" id="1038014"/>
    <lineage>
        <taxon>Bacteria</taxon>
        <taxon>Pseudomonadati</taxon>
        <taxon>Bacteroidota</taxon>
        <taxon>Flavobacteriia</taxon>
        <taxon>Flavobacteriales</taxon>
        <taxon>Flavobacteriaceae</taxon>
        <taxon>Aquimarina</taxon>
    </lineage>
</organism>
<dbReference type="InterPro" id="IPR011990">
    <property type="entry name" value="TPR-like_helical_dom_sf"/>
</dbReference>
<dbReference type="InterPro" id="IPR019734">
    <property type="entry name" value="TPR_rpt"/>
</dbReference>
<evidence type="ECO:0008006" key="4">
    <source>
        <dbReference type="Google" id="ProtNLM"/>
    </source>
</evidence>